<feature type="transmembrane region" description="Helical" evidence="1">
    <location>
        <begin position="12"/>
        <end position="38"/>
    </location>
</feature>
<proteinExistence type="predicted"/>
<name>A0A0E9Q4X5_ANGAN</name>
<keyword evidence="1" id="KW-0812">Transmembrane</keyword>
<evidence type="ECO:0000256" key="1">
    <source>
        <dbReference type="SAM" id="Phobius"/>
    </source>
</evidence>
<reference evidence="2" key="1">
    <citation type="submission" date="2014-11" db="EMBL/GenBank/DDBJ databases">
        <authorList>
            <person name="Amaro Gonzalez C."/>
        </authorList>
    </citation>
    <scope>NUCLEOTIDE SEQUENCE</scope>
</reference>
<sequence length="42" mass="4761">MASILFINLVTVYLIHILITTCVCIARITWLFTLLVCFSTVT</sequence>
<accession>A0A0E9Q4X5</accession>
<organism evidence="2">
    <name type="scientific">Anguilla anguilla</name>
    <name type="common">European freshwater eel</name>
    <name type="synonym">Muraena anguilla</name>
    <dbReference type="NCBI Taxonomy" id="7936"/>
    <lineage>
        <taxon>Eukaryota</taxon>
        <taxon>Metazoa</taxon>
        <taxon>Chordata</taxon>
        <taxon>Craniata</taxon>
        <taxon>Vertebrata</taxon>
        <taxon>Euteleostomi</taxon>
        <taxon>Actinopterygii</taxon>
        <taxon>Neopterygii</taxon>
        <taxon>Teleostei</taxon>
        <taxon>Anguilliformes</taxon>
        <taxon>Anguillidae</taxon>
        <taxon>Anguilla</taxon>
    </lineage>
</organism>
<dbReference type="AlphaFoldDB" id="A0A0E9Q4X5"/>
<evidence type="ECO:0000313" key="2">
    <source>
        <dbReference type="EMBL" id="JAH11582.1"/>
    </source>
</evidence>
<reference evidence="2" key="2">
    <citation type="journal article" date="2015" name="Fish Shellfish Immunol.">
        <title>Early steps in the European eel (Anguilla anguilla)-Vibrio vulnificus interaction in the gills: Role of the RtxA13 toxin.</title>
        <authorList>
            <person name="Callol A."/>
            <person name="Pajuelo D."/>
            <person name="Ebbesson L."/>
            <person name="Teles M."/>
            <person name="MacKenzie S."/>
            <person name="Amaro C."/>
        </authorList>
    </citation>
    <scope>NUCLEOTIDE SEQUENCE</scope>
</reference>
<dbReference type="EMBL" id="GBXM01096995">
    <property type="protein sequence ID" value="JAH11582.1"/>
    <property type="molecule type" value="Transcribed_RNA"/>
</dbReference>
<protein>
    <submittedName>
        <fullName evidence="2">Uncharacterized protein</fullName>
    </submittedName>
</protein>
<keyword evidence="1" id="KW-1133">Transmembrane helix</keyword>
<keyword evidence="1" id="KW-0472">Membrane</keyword>